<organism evidence="1 2">
    <name type="scientific">Irpex rosettiformis</name>
    <dbReference type="NCBI Taxonomy" id="378272"/>
    <lineage>
        <taxon>Eukaryota</taxon>
        <taxon>Fungi</taxon>
        <taxon>Dikarya</taxon>
        <taxon>Basidiomycota</taxon>
        <taxon>Agaricomycotina</taxon>
        <taxon>Agaricomycetes</taxon>
        <taxon>Polyporales</taxon>
        <taxon>Irpicaceae</taxon>
        <taxon>Irpex</taxon>
    </lineage>
</organism>
<evidence type="ECO:0000313" key="2">
    <source>
        <dbReference type="Proteomes" id="UP001055072"/>
    </source>
</evidence>
<dbReference type="EMBL" id="MU274904">
    <property type="protein sequence ID" value="KAI0092277.1"/>
    <property type="molecule type" value="Genomic_DNA"/>
</dbReference>
<dbReference type="Proteomes" id="UP001055072">
    <property type="component" value="Unassembled WGS sequence"/>
</dbReference>
<proteinExistence type="predicted"/>
<sequence>MLFALPVSNIVADIRVAIEACINVLSLHFHFPFNIHCSLSLGGYLPDHLSMVDKYNVPRSIPDLIDLLVQRLPSGLHV</sequence>
<comment type="caution">
    <text evidence="1">The sequence shown here is derived from an EMBL/GenBank/DDBJ whole genome shotgun (WGS) entry which is preliminary data.</text>
</comment>
<accession>A0ACB8UD96</accession>
<evidence type="ECO:0000313" key="1">
    <source>
        <dbReference type="EMBL" id="KAI0092277.1"/>
    </source>
</evidence>
<gene>
    <name evidence="1" type="ORF">BDY19DRAFT_590483</name>
</gene>
<protein>
    <submittedName>
        <fullName evidence="1">Uncharacterized protein</fullName>
    </submittedName>
</protein>
<keyword evidence="2" id="KW-1185">Reference proteome</keyword>
<name>A0ACB8UD96_9APHY</name>
<reference evidence="1" key="1">
    <citation type="journal article" date="2021" name="Environ. Microbiol.">
        <title>Gene family expansions and transcriptome signatures uncover fungal adaptations to wood decay.</title>
        <authorList>
            <person name="Hage H."/>
            <person name="Miyauchi S."/>
            <person name="Viragh M."/>
            <person name="Drula E."/>
            <person name="Min B."/>
            <person name="Chaduli D."/>
            <person name="Navarro D."/>
            <person name="Favel A."/>
            <person name="Norest M."/>
            <person name="Lesage-Meessen L."/>
            <person name="Balint B."/>
            <person name="Merenyi Z."/>
            <person name="de Eugenio L."/>
            <person name="Morin E."/>
            <person name="Martinez A.T."/>
            <person name="Baldrian P."/>
            <person name="Stursova M."/>
            <person name="Martinez M.J."/>
            <person name="Novotny C."/>
            <person name="Magnuson J.K."/>
            <person name="Spatafora J.W."/>
            <person name="Maurice S."/>
            <person name="Pangilinan J."/>
            <person name="Andreopoulos W."/>
            <person name="LaButti K."/>
            <person name="Hundley H."/>
            <person name="Na H."/>
            <person name="Kuo A."/>
            <person name="Barry K."/>
            <person name="Lipzen A."/>
            <person name="Henrissat B."/>
            <person name="Riley R."/>
            <person name="Ahrendt S."/>
            <person name="Nagy L.G."/>
            <person name="Grigoriev I.V."/>
            <person name="Martin F."/>
            <person name="Rosso M.N."/>
        </authorList>
    </citation>
    <scope>NUCLEOTIDE SEQUENCE</scope>
    <source>
        <strain evidence="1">CBS 384.51</strain>
    </source>
</reference>